<sequence>MKWGWLLLRGERILNVWGINSGGRDLLCTIKGYSTREACYEEQEWERKTGLEENSLRIKALGRKREVKEKNKAQEVDLLSRCNDAVSHGGRRERQRGFHDSSPMSMIVQDQSYPRIANVVRVLLTACLHGSSPCQFGHRQVAILGTPTGHPGVRLTPSYVPCETHAALNS</sequence>
<dbReference type="EMBL" id="JAYMYQ010000004">
    <property type="protein sequence ID" value="KAK7339485.1"/>
    <property type="molecule type" value="Genomic_DNA"/>
</dbReference>
<dbReference type="AlphaFoldDB" id="A0AAN9QJ46"/>
<evidence type="ECO:0000313" key="2">
    <source>
        <dbReference type="Proteomes" id="UP001367508"/>
    </source>
</evidence>
<name>A0AAN9QJ46_CANGL</name>
<protein>
    <submittedName>
        <fullName evidence="1">Uncharacterized protein</fullName>
    </submittedName>
</protein>
<keyword evidence="2" id="KW-1185">Reference proteome</keyword>
<comment type="caution">
    <text evidence="1">The sequence shown here is derived from an EMBL/GenBank/DDBJ whole genome shotgun (WGS) entry which is preliminary data.</text>
</comment>
<evidence type="ECO:0000313" key="1">
    <source>
        <dbReference type="EMBL" id="KAK7339485.1"/>
    </source>
</evidence>
<accession>A0AAN9QJ46</accession>
<proteinExistence type="predicted"/>
<dbReference type="Proteomes" id="UP001367508">
    <property type="component" value="Unassembled WGS sequence"/>
</dbReference>
<gene>
    <name evidence="1" type="ORF">VNO77_20156</name>
</gene>
<reference evidence="1 2" key="1">
    <citation type="submission" date="2024-01" db="EMBL/GenBank/DDBJ databases">
        <title>The genomes of 5 underutilized Papilionoideae crops provide insights into root nodulation and disease resistanc.</title>
        <authorList>
            <person name="Jiang F."/>
        </authorList>
    </citation>
    <scope>NUCLEOTIDE SEQUENCE [LARGE SCALE GENOMIC DNA]</scope>
    <source>
        <strain evidence="1">LVBAO_FW01</strain>
        <tissue evidence="1">Leaves</tissue>
    </source>
</reference>
<organism evidence="1 2">
    <name type="scientific">Canavalia gladiata</name>
    <name type="common">Sword bean</name>
    <name type="synonym">Dolichos gladiatus</name>
    <dbReference type="NCBI Taxonomy" id="3824"/>
    <lineage>
        <taxon>Eukaryota</taxon>
        <taxon>Viridiplantae</taxon>
        <taxon>Streptophyta</taxon>
        <taxon>Embryophyta</taxon>
        <taxon>Tracheophyta</taxon>
        <taxon>Spermatophyta</taxon>
        <taxon>Magnoliopsida</taxon>
        <taxon>eudicotyledons</taxon>
        <taxon>Gunneridae</taxon>
        <taxon>Pentapetalae</taxon>
        <taxon>rosids</taxon>
        <taxon>fabids</taxon>
        <taxon>Fabales</taxon>
        <taxon>Fabaceae</taxon>
        <taxon>Papilionoideae</taxon>
        <taxon>50 kb inversion clade</taxon>
        <taxon>NPAAA clade</taxon>
        <taxon>indigoferoid/millettioid clade</taxon>
        <taxon>Phaseoleae</taxon>
        <taxon>Canavalia</taxon>
    </lineage>
</organism>